<protein>
    <submittedName>
        <fullName evidence="1">Uncharacterized protein</fullName>
    </submittedName>
</protein>
<dbReference type="Proteomes" id="UP000006160">
    <property type="component" value="Unassembled WGS sequence"/>
</dbReference>
<dbReference type="RefSeq" id="WP_004444334.1">
    <property type="nucleotide sequence ID" value="NZ_ACSJ01000001.1"/>
</dbReference>
<evidence type="ECO:0000313" key="1">
    <source>
        <dbReference type="EMBL" id="EES92424.1"/>
    </source>
</evidence>
<proteinExistence type="predicted"/>
<name>A0A9P2LMA9_CLOBO</name>
<organism evidence="1 2">
    <name type="scientific">Clostridium botulinum D str. 1873</name>
    <dbReference type="NCBI Taxonomy" id="592027"/>
    <lineage>
        <taxon>Bacteria</taxon>
        <taxon>Bacillati</taxon>
        <taxon>Bacillota</taxon>
        <taxon>Clostridia</taxon>
        <taxon>Eubacteriales</taxon>
        <taxon>Clostridiaceae</taxon>
        <taxon>Clostridium</taxon>
    </lineage>
</organism>
<evidence type="ECO:0000313" key="2">
    <source>
        <dbReference type="Proteomes" id="UP000006160"/>
    </source>
</evidence>
<reference evidence="1 2" key="1">
    <citation type="submission" date="2009-10" db="EMBL/GenBank/DDBJ databases">
        <authorList>
            <person name="Shrivastava S."/>
            <person name="Brinkac L.B."/>
            <person name="Brown J.L."/>
            <person name="Bruce D.B."/>
            <person name="Detter C."/>
            <person name="Green L.D."/>
            <person name="Munk C.A."/>
            <person name="Rogers Y.C."/>
            <person name="Tapia R."/>
            <person name="Saunders E.S."/>
            <person name="Sims D.R."/>
            <person name="Smith L.A."/>
            <person name="Smith T.J."/>
            <person name="Sutton G."/>
            <person name="Brettin T."/>
        </authorList>
    </citation>
    <scope>NUCLEOTIDE SEQUENCE [LARGE SCALE GENOMIC DNA]</scope>
    <source>
        <strain evidence="2">D str. 1873</strain>
    </source>
</reference>
<dbReference type="AlphaFoldDB" id="A0A9P2LMA9"/>
<gene>
    <name evidence="1" type="ORF">CLG_B0194</name>
</gene>
<accession>A0A9P2LMA9</accession>
<sequence length="113" mass="12771">MNIKNTISKIKKTAMDTATTVAQTAKESSATVAQKSNNILEISKLTLSVNSEENKLNDLYISIGKKICDKYEKDVYIDPELVSDCNEVTKIRNYIRDTKEKIHEIKTKSSNNK</sequence>
<dbReference type="EMBL" id="ACSJ01000001">
    <property type="protein sequence ID" value="EES92424.1"/>
    <property type="molecule type" value="Genomic_DNA"/>
</dbReference>
<comment type="caution">
    <text evidence="1">The sequence shown here is derived from an EMBL/GenBank/DDBJ whole genome shotgun (WGS) entry which is preliminary data.</text>
</comment>